<dbReference type="EMBL" id="FXYF01000006">
    <property type="protein sequence ID" value="SMX42531.1"/>
    <property type="molecule type" value="Genomic_DNA"/>
</dbReference>
<proteinExistence type="predicted"/>
<reference evidence="2 3" key="1">
    <citation type="submission" date="2017-05" db="EMBL/GenBank/DDBJ databases">
        <authorList>
            <person name="Song R."/>
            <person name="Chenine A.L."/>
            <person name="Ruprecht R.M."/>
        </authorList>
    </citation>
    <scope>NUCLEOTIDE SEQUENCE [LARGE SCALE GENOMIC DNA]</scope>
    <source>
        <strain evidence="2 3">CECT 8898</strain>
    </source>
</reference>
<dbReference type="SUPFAM" id="SSF46785">
    <property type="entry name" value="Winged helix' DNA-binding domain"/>
    <property type="match status" value="1"/>
</dbReference>
<dbReference type="Proteomes" id="UP000207598">
    <property type="component" value="Unassembled WGS sequence"/>
</dbReference>
<gene>
    <name evidence="2" type="ORF">MAA8898_02638</name>
</gene>
<dbReference type="InterPro" id="IPR036390">
    <property type="entry name" value="WH_DNA-bd_sf"/>
</dbReference>
<evidence type="ECO:0000256" key="1">
    <source>
        <dbReference type="SAM" id="MobiDB-lite"/>
    </source>
</evidence>
<dbReference type="Gene3D" id="1.10.10.10">
    <property type="entry name" value="Winged helix-like DNA-binding domain superfamily/Winged helix DNA-binding domain"/>
    <property type="match status" value="1"/>
</dbReference>
<protein>
    <submittedName>
        <fullName evidence="2">Uncharacterized protein</fullName>
    </submittedName>
</protein>
<dbReference type="OrthoDB" id="7872496at2"/>
<evidence type="ECO:0000313" key="3">
    <source>
        <dbReference type="Proteomes" id="UP000207598"/>
    </source>
</evidence>
<accession>A0A238KIA7</accession>
<keyword evidence="3" id="KW-1185">Reference proteome</keyword>
<dbReference type="Pfam" id="PF13730">
    <property type="entry name" value="HTH_36"/>
    <property type="match status" value="1"/>
</dbReference>
<dbReference type="AlphaFoldDB" id="A0A238KIA7"/>
<evidence type="ECO:0000313" key="2">
    <source>
        <dbReference type="EMBL" id="SMX42531.1"/>
    </source>
</evidence>
<dbReference type="InterPro" id="IPR036388">
    <property type="entry name" value="WH-like_DNA-bd_sf"/>
</dbReference>
<sequence length="234" mass="25288">MSGKWRQEWAAAVRTARDLSMTAKMLAQVLALDFANRDTGQCNPSRQTLADHMGVSEATVKRALADLISAGWLGKTGVTARKRTASYAFLSPGKVVAFGQRPQDNAGHKRPATAPGTRVKSAPNAGHICTAPYRGRNQVKNQSACPTASEQDCPVRQVFEIAPGSHRHVAWDGWLAAHGWPVLAELGDRVRQRKCAGWLMPSAMPPDDADSIGQQVAVRFLTWATTPQPKAARA</sequence>
<organism evidence="2 3">
    <name type="scientific">Maliponia aquimaris</name>
    <dbReference type="NCBI Taxonomy" id="1673631"/>
    <lineage>
        <taxon>Bacteria</taxon>
        <taxon>Pseudomonadati</taxon>
        <taxon>Pseudomonadota</taxon>
        <taxon>Alphaproteobacteria</taxon>
        <taxon>Rhodobacterales</taxon>
        <taxon>Paracoccaceae</taxon>
        <taxon>Maliponia</taxon>
    </lineage>
</organism>
<feature type="region of interest" description="Disordered" evidence="1">
    <location>
        <begin position="100"/>
        <end position="125"/>
    </location>
</feature>
<name>A0A238KIA7_9RHOB</name>